<dbReference type="Proteomes" id="UP000199236">
    <property type="component" value="Unassembled WGS sequence"/>
</dbReference>
<dbReference type="PIRSF" id="PIRSF029288">
    <property type="entry name" value="SciE_ImpE"/>
    <property type="match status" value="1"/>
</dbReference>
<dbReference type="RefSeq" id="WP_090075092.1">
    <property type="nucleotide sequence ID" value="NZ_FOVR01000014.1"/>
</dbReference>
<dbReference type="SUPFAM" id="SSF144059">
    <property type="entry name" value="ImpE-like"/>
    <property type="match status" value="1"/>
</dbReference>
<evidence type="ECO:0000313" key="1">
    <source>
        <dbReference type="EMBL" id="SFO84589.1"/>
    </source>
</evidence>
<dbReference type="AlphaFoldDB" id="A0A1I5KHP2"/>
<reference evidence="1 2" key="1">
    <citation type="submission" date="2016-10" db="EMBL/GenBank/DDBJ databases">
        <authorList>
            <person name="de Groot N.N."/>
        </authorList>
    </citation>
    <scope>NUCLEOTIDE SEQUENCE [LARGE SCALE GENOMIC DNA]</scope>
    <source>
        <strain evidence="1 2">CGMCC 1.9157</strain>
    </source>
</reference>
<dbReference type="InterPro" id="IPR009211">
    <property type="entry name" value="TagJ"/>
</dbReference>
<proteinExistence type="predicted"/>
<protein>
    <submittedName>
        <fullName evidence="1">Type VI secretion system protein ImpE</fullName>
    </submittedName>
</protein>
<organism evidence="1 2">
    <name type="scientific">Cohaesibacter marisflavi</name>
    <dbReference type="NCBI Taxonomy" id="655353"/>
    <lineage>
        <taxon>Bacteria</taxon>
        <taxon>Pseudomonadati</taxon>
        <taxon>Pseudomonadota</taxon>
        <taxon>Alphaproteobacteria</taxon>
        <taxon>Hyphomicrobiales</taxon>
        <taxon>Cohaesibacteraceae</taxon>
    </lineage>
</organism>
<gene>
    <name evidence="1" type="ORF">SAMN04488056_11416</name>
</gene>
<dbReference type="OrthoDB" id="5416084at2"/>
<dbReference type="STRING" id="655353.SAMN04488056_11416"/>
<dbReference type="EMBL" id="FOVR01000014">
    <property type="protein sequence ID" value="SFO84589.1"/>
    <property type="molecule type" value="Genomic_DNA"/>
</dbReference>
<dbReference type="Pfam" id="PF07024">
    <property type="entry name" value="ImpE"/>
    <property type="match status" value="1"/>
</dbReference>
<accession>A0A1I5KHP2</accession>
<name>A0A1I5KHP2_9HYPH</name>
<dbReference type="InterPro" id="IPR011990">
    <property type="entry name" value="TPR-like_helical_dom_sf"/>
</dbReference>
<dbReference type="Gene3D" id="1.25.40.10">
    <property type="entry name" value="Tetratricopeptide repeat domain"/>
    <property type="match status" value="1"/>
</dbReference>
<sequence>MIAEQRLKEGDLEGALSALQDDIRKAPQDASLRIFLFQLLCVMGAWQRAVQQLKTCATLDPQANAMAQMYRTAIISELYRNEVFQGAKQPLIFGEPEDWIASMIEALKYQASGDMAAAEDLRAHAFEVAPAIGGQLDGQPFGWIADADPRLGPILEVIVNGRYFWAPFSVMRQVHIEAPSDLRDRVWMPATITWSNGGDAVGLIPTRYVGTTGSKDNQLLLSASTSWQEGNGNLTASGLGQRLFATDQSDFALMDVRELVLDETADRTSPPERSGGDHG</sequence>
<keyword evidence="2" id="KW-1185">Reference proteome</keyword>
<evidence type="ECO:0000313" key="2">
    <source>
        <dbReference type="Proteomes" id="UP000199236"/>
    </source>
</evidence>